<sequence length="738" mass="74720">MGLTRPTGDYVAQMLDPGGWPEADEQAFYDRAHEFTQVLRQVTEVLATCRHEHAEIFDGGAWSGGAAGAANGELAKNIDELATLQNGLATVITWHRYVAASIVQAKSDITDNVDAADRRIDLLQRDSSLDAAERTTAINTVISATHGANVCVVDGTAEQIVASRAWKPPGNALEDLLDQKKPPPVTLPDAPSLWPPPVEHDRPRPAPAPPLMAPPVSPVGPGRPAPAVPPLDNGPQWPSPATPSVPGQRPPTSPPAPVEPVPPGPVAAVPGSPGAGPTDALSPAAPAPPLGGGGGSKGLAPAAVQGGSAPQSPGSTTKEDASPSVAPAAATGMPGVPMAPGASGGSTAGAAAGAAAGGGSGAPVGQKSAGAPAGARPAAAGRGAARTGQAARGGPSSAGNKRDDRKEQGDAAAATPIPVSAARAERDAIAEASASAAERRRGGGNDPLRLGRRIAAALNAPGGGGEGYFGFFWVTAVTTDGKIVVANSYGIAYIPEEVRLPEAVRMASADQAIPPAERARWATYPVLAVQGWAAQHNTGLRAVIATEEQLAGSDPGAAKVVLKPDDIPASGVMAGRSRLEVVDPVAAQRLAETPDVRLADLLPPAPVDAKPAADRSAAPAPSMGAEEAALLAASVAAGTTSIEQMLAQFRTGSADLKAPADQRPMLWLEVMKPMTSSATGRQAAHLRAFHSYATHALEASLREAHTAVDPVAQRCAVADWLYWKQLIGVLDAALSEVK</sequence>
<feature type="region of interest" description="Disordered" evidence="1">
    <location>
        <begin position="172"/>
        <end position="448"/>
    </location>
</feature>
<dbReference type="EMBL" id="AP022614">
    <property type="protein sequence ID" value="BBZ46746.1"/>
    <property type="molecule type" value="Genomic_DNA"/>
</dbReference>
<feature type="compositionally biased region" description="Low complexity" evidence="1">
    <location>
        <begin position="369"/>
        <end position="395"/>
    </location>
</feature>
<feature type="compositionally biased region" description="Pro residues" evidence="1">
    <location>
        <begin position="237"/>
        <end position="265"/>
    </location>
</feature>
<evidence type="ECO:0000313" key="2">
    <source>
        <dbReference type="EMBL" id="BBZ46746.1"/>
    </source>
</evidence>
<reference evidence="2 3" key="1">
    <citation type="journal article" date="2019" name="Emerg. Microbes Infect.">
        <title>Comprehensive subspecies identification of 175 nontuberculous mycobacteria species based on 7547 genomic profiles.</title>
        <authorList>
            <person name="Matsumoto Y."/>
            <person name="Kinjo T."/>
            <person name="Motooka D."/>
            <person name="Nabeya D."/>
            <person name="Jung N."/>
            <person name="Uechi K."/>
            <person name="Horii T."/>
            <person name="Iida T."/>
            <person name="Fujita J."/>
            <person name="Nakamura S."/>
        </authorList>
    </citation>
    <scope>NUCLEOTIDE SEQUENCE [LARGE SCALE GENOMIC DNA]</scope>
    <source>
        <strain evidence="2 3">JCM 14742</strain>
    </source>
</reference>
<keyword evidence="3" id="KW-1185">Reference proteome</keyword>
<feature type="compositionally biased region" description="Basic and acidic residues" evidence="1">
    <location>
        <begin position="400"/>
        <end position="409"/>
    </location>
</feature>
<gene>
    <name evidence="2" type="ORF">MPRM_40270</name>
</gene>
<feature type="compositionally biased region" description="Pro residues" evidence="1">
    <location>
        <begin position="205"/>
        <end position="229"/>
    </location>
</feature>
<dbReference type="Proteomes" id="UP000467105">
    <property type="component" value="Chromosome"/>
</dbReference>
<evidence type="ECO:0000313" key="3">
    <source>
        <dbReference type="Proteomes" id="UP000467105"/>
    </source>
</evidence>
<feature type="compositionally biased region" description="Low complexity" evidence="1">
    <location>
        <begin position="266"/>
        <end position="284"/>
    </location>
</feature>
<proteinExistence type="predicted"/>
<protein>
    <submittedName>
        <fullName evidence="2">Uncharacterized protein</fullName>
    </submittedName>
</protein>
<dbReference type="RefSeq" id="WP_085270514.1">
    <property type="nucleotide sequence ID" value="NZ_AP022614.1"/>
</dbReference>
<organism evidence="2 3">
    <name type="scientific">Mycobacterium parmense</name>
    <dbReference type="NCBI Taxonomy" id="185642"/>
    <lineage>
        <taxon>Bacteria</taxon>
        <taxon>Bacillati</taxon>
        <taxon>Actinomycetota</taxon>
        <taxon>Actinomycetes</taxon>
        <taxon>Mycobacteriales</taxon>
        <taxon>Mycobacteriaceae</taxon>
        <taxon>Mycobacterium</taxon>
        <taxon>Mycobacterium simiae complex</taxon>
    </lineage>
</organism>
<accession>A0A7I7YY78</accession>
<evidence type="ECO:0000256" key="1">
    <source>
        <dbReference type="SAM" id="MobiDB-lite"/>
    </source>
</evidence>
<feature type="region of interest" description="Disordered" evidence="1">
    <location>
        <begin position="601"/>
        <end position="621"/>
    </location>
</feature>
<dbReference type="OrthoDB" id="4636484at2"/>
<name>A0A7I7YY78_9MYCO</name>
<dbReference type="AlphaFoldDB" id="A0A7I7YY78"/>
<feature type="compositionally biased region" description="Low complexity" evidence="1">
    <location>
        <begin position="411"/>
        <end position="422"/>
    </location>
</feature>